<dbReference type="GO" id="GO:0003677">
    <property type="term" value="F:DNA binding"/>
    <property type="evidence" value="ECO:0007669"/>
    <property type="project" value="UniProtKB-KW"/>
</dbReference>
<dbReference type="InterPro" id="IPR050707">
    <property type="entry name" value="HTH_MetabolicPath_Reg"/>
</dbReference>
<gene>
    <name evidence="6" type="ORF">C8P66_11452</name>
</gene>
<dbReference type="Pfam" id="PF01614">
    <property type="entry name" value="IclR_C"/>
    <property type="match status" value="1"/>
</dbReference>
<feature type="domain" description="HTH iclR-type" evidence="4">
    <location>
        <begin position="20"/>
        <end position="80"/>
    </location>
</feature>
<dbReference type="SMART" id="SM00346">
    <property type="entry name" value="HTH_ICLR"/>
    <property type="match status" value="1"/>
</dbReference>
<dbReference type="Pfam" id="PF09339">
    <property type="entry name" value="HTH_IclR"/>
    <property type="match status" value="1"/>
</dbReference>
<keyword evidence="2" id="KW-0238">DNA-binding</keyword>
<protein>
    <submittedName>
        <fullName evidence="6">IclR family transcriptional regulator</fullName>
    </submittedName>
</protein>
<keyword evidence="1" id="KW-0805">Transcription regulation</keyword>
<dbReference type="InterPro" id="IPR036390">
    <property type="entry name" value="WH_DNA-bd_sf"/>
</dbReference>
<dbReference type="Proteomes" id="UP000249688">
    <property type="component" value="Unassembled WGS sequence"/>
</dbReference>
<evidence type="ECO:0000256" key="2">
    <source>
        <dbReference type="ARBA" id="ARBA00023125"/>
    </source>
</evidence>
<accession>A0A2W7J1B7</accession>
<dbReference type="Gene3D" id="1.10.10.10">
    <property type="entry name" value="Winged helix-like DNA-binding domain superfamily/Winged helix DNA-binding domain"/>
    <property type="match status" value="1"/>
</dbReference>
<proteinExistence type="predicted"/>
<dbReference type="PANTHER" id="PTHR30136:SF34">
    <property type="entry name" value="TRANSCRIPTIONAL REGULATOR"/>
    <property type="match status" value="1"/>
</dbReference>
<dbReference type="InterPro" id="IPR014757">
    <property type="entry name" value="Tscrpt_reg_IclR_C"/>
</dbReference>
<dbReference type="PROSITE" id="PS51078">
    <property type="entry name" value="ICLR_ED"/>
    <property type="match status" value="1"/>
</dbReference>
<evidence type="ECO:0000259" key="5">
    <source>
        <dbReference type="PROSITE" id="PS51078"/>
    </source>
</evidence>
<evidence type="ECO:0000259" key="4">
    <source>
        <dbReference type="PROSITE" id="PS51077"/>
    </source>
</evidence>
<dbReference type="SUPFAM" id="SSF46785">
    <property type="entry name" value="Winged helix' DNA-binding domain"/>
    <property type="match status" value="1"/>
</dbReference>
<dbReference type="Gene3D" id="3.30.450.40">
    <property type="match status" value="1"/>
</dbReference>
<sequence>MARLRPQDAERRRAAGPDFLEALARGLAVLQAFGPERRQMTLAEVARVVDLPRATARRALLTLAQLGHLETDGRLFRLTPRVLRLAAGYLGGNGASTILQPRCERLSLAIGEPCSAAVLDGEEIVFIAYGQPTPMLNVTTIVGWRLPAFCTALGRVLLAGLPDAELEAFLARLRPEPVTRLTELDPAAIRAQVLETRAQGFALVDQEAEIGFRSLAVPLRRYDGRVVAALNLGMHTERGSAVILHERVLPLLRAEAEEISAQLV</sequence>
<dbReference type="SUPFAM" id="SSF55781">
    <property type="entry name" value="GAF domain-like"/>
    <property type="match status" value="1"/>
</dbReference>
<name>A0A2W7J1B7_9PROT</name>
<dbReference type="EMBL" id="QKYU01000014">
    <property type="protein sequence ID" value="PZW44763.1"/>
    <property type="molecule type" value="Genomic_DNA"/>
</dbReference>
<evidence type="ECO:0000313" key="6">
    <source>
        <dbReference type="EMBL" id="PZW44763.1"/>
    </source>
</evidence>
<evidence type="ECO:0000256" key="1">
    <source>
        <dbReference type="ARBA" id="ARBA00023015"/>
    </source>
</evidence>
<reference evidence="6 7" key="1">
    <citation type="submission" date="2018-06" db="EMBL/GenBank/DDBJ databases">
        <title>Genomic Encyclopedia of Archaeal and Bacterial Type Strains, Phase II (KMG-II): from individual species to whole genera.</title>
        <authorList>
            <person name="Goeker M."/>
        </authorList>
    </citation>
    <scope>NUCLEOTIDE SEQUENCE [LARGE SCALE GENOMIC DNA]</scope>
    <source>
        <strain evidence="6 7">DSM 24525</strain>
    </source>
</reference>
<dbReference type="GO" id="GO:0003700">
    <property type="term" value="F:DNA-binding transcription factor activity"/>
    <property type="evidence" value="ECO:0007669"/>
    <property type="project" value="TreeGrafter"/>
</dbReference>
<keyword evidence="7" id="KW-1185">Reference proteome</keyword>
<dbReference type="PROSITE" id="PS51077">
    <property type="entry name" value="HTH_ICLR"/>
    <property type="match status" value="1"/>
</dbReference>
<feature type="domain" description="IclR-ED" evidence="5">
    <location>
        <begin position="81"/>
        <end position="264"/>
    </location>
</feature>
<dbReference type="PANTHER" id="PTHR30136">
    <property type="entry name" value="HELIX-TURN-HELIX TRANSCRIPTIONAL REGULATOR, ICLR FAMILY"/>
    <property type="match status" value="1"/>
</dbReference>
<dbReference type="GO" id="GO:0045892">
    <property type="term" value="P:negative regulation of DNA-templated transcription"/>
    <property type="evidence" value="ECO:0007669"/>
    <property type="project" value="TreeGrafter"/>
</dbReference>
<dbReference type="InterPro" id="IPR005471">
    <property type="entry name" value="Tscrpt_reg_IclR_N"/>
</dbReference>
<evidence type="ECO:0000313" key="7">
    <source>
        <dbReference type="Proteomes" id="UP000249688"/>
    </source>
</evidence>
<dbReference type="InterPro" id="IPR036388">
    <property type="entry name" value="WH-like_DNA-bd_sf"/>
</dbReference>
<dbReference type="RefSeq" id="WP_111398744.1">
    <property type="nucleotide sequence ID" value="NZ_QKYU01000014.1"/>
</dbReference>
<dbReference type="OrthoDB" id="9807558at2"/>
<dbReference type="InterPro" id="IPR029016">
    <property type="entry name" value="GAF-like_dom_sf"/>
</dbReference>
<dbReference type="AlphaFoldDB" id="A0A2W7J1B7"/>
<comment type="caution">
    <text evidence="6">The sequence shown here is derived from an EMBL/GenBank/DDBJ whole genome shotgun (WGS) entry which is preliminary data.</text>
</comment>
<organism evidence="6 7">
    <name type="scientific">Humitalea rosea</name>
    <dbReference type="NCBI Taxonomy" id="990373"/>
    <lineage>
        <taxon>Bacteria</taxon>
        <taxon>Pseudomonadati</taxon>
        <taxon>Pseudomonadota</taxon>
        <taxon>Alphaproteobacteria</taxon>
        <taxon>Acetobacterales</taxon>
        <taxon>Roseomonadaceae</taxon>
        <taxon>Humitalea</taxon>
    </lineage>
</organism>
<evidence type="ECO:0000256" key="3">
    <source>
        <dbReference type="ARBA" id="ARBA00023163"/>
    </source>
</evidence>
<keyword evidence="3" id="KW-0804">Transcription</keyword>